<sequence>MMNTLRCYRRLATPFALFSVILTLYVSLSLRPAHAAINITEQPQSTLLNISPISAPAYLGYQDILAITQQQAAVPDAASSLTRYWYVVALNNSTAEPQTVYISNPRLIPLPTSIYLLDNKDRIINVINYGTGDYELPYSFIPGLTLPVTVSASNAVTVMFSVEAAAIPYFPLQLRSAAVFTSDVQKRLVLHSVVAGGLIVLLIYFALSHLYQQTGARFWLACSCLILLALLGSLQEPIARWFEFMQFGHYILAALGVVFLLSMGKFTHSLFSRIPWWLRLLNLLLPAGILLALASPLTGVPAFLNLLCVPAYGAFQITICALYQDRRNRSLNRLLAVAWLLLSLTWALFLTQYNPGLLPLVPAPVSAAAALLSGMCALALCVLLAERDLSRQQIHTQARTIDDLNVFYDLFRNSAEGLYTSTLDGSLITINPAMCTLFGYADEPTMLREVSDTALFYADPNQRDILVGELLENKTVMGREVKGRKADGTEFWFSISCQLHKDKGSTYLSGSIFDITAKKMSEINLTYMATHDSLTGIYNRREFESALTDAVTNQASGHTVILLYLDLDRFKAVNDTCGHKAGDKLIKELAQQIRDTLGDRGMLARLGGDEFGVLMTSQTQESAYIIAMKLVEAVRSYRFFWENHIFNVGVSIGLLNVTEHHSDADQALFLADAACYLAKQQGRDQVYCYQRHDERLQQYEQELDWVQLLNKALQGEGFELFYQHYRPLNWEHQGDCFEILLRLRLSDGTLAEPADFMPTAERYNVTARIDRYVIQQTFNWLQDNPQYLAQVKCCNINLNGQSLADLDLRRFLLSLFERSVVPYDKIWFDICETTAAAHKQQIQDFIQTFAALGCHFALDNFGSGFSSYGCMKELPVHCIKIDGSFVKGLLDNPLDSAIISSFKDIAQARDIITVAECVEDESTLTQLGKLGIDYAQGNAVAPPAALKDYTPL</sequence>
<dbReference type="PANTHER" id="PTHR44757:SF2">
    <property type="entry name" value="BIOFILM ARCHITECTURE MAINTENANCE PROTEIN MBAA"/>
    <property type="match status" value="1"/>
</dbReference>
<dbReference type="InterPro" id="IPR035965">
    <property type="entry name" value="PAS-like_dom_sf"/>
</dbReference>
<dbReference type="OrthoDB" id="9816034at2"/>
<dbReference type="InterPro" id="IPR000014">
    <property type="entry name" value="PAS"/>
</dbReference>
<dbReference type="InterPro" id="IPR001633">
    <property type="entry name" value="EAL_dom"/>
</dbReference>
<dbReference type="FunFam" id="3.30.70.270:FF:000001">
    <property type="entry name" value="Diguanylate cyclase domain protein"/>
    <property type="match status" value="1"/>
</dbReference>
<gene>
    <name evidence="6" type="ORF">D0Y50_18480</name>
</gene>
<dbReference type="CDD" id="cd01949">
    <property type="entry name" value="GGDEF"/>
    <property type="match status" value="1"/>
</dbReference>
<dbReference type="RefSeq" id="WP_108566653.1">
    <property type="nucleotide sequence ID" value="NZ_CP031769.1"/>
</dbReference>
<proteinExistence type="predicted"/>
<dbReference type="Pfam" id="PF13426">
    <property type="entry name" value="PAS_9"/>
    <property type="match status" value="1"/>
</dbReference>
<dbReference type="InterPro" id="IPR052155">
    <property type="entry name" value="Biofilm_reg_signaling"/>
</dbReference>
<feature type="transmembrane region" description="Helical" evidence="3">
    <location>
        <begin position="303"/>
        <end position="322"/>
    </location>
</feature>
<dbReference type="SUPFAM" id="SSF141868">
    <property type="entry name" value="EAL domain-like"/>
    <property type="match status" value="1"/>
</dbReference>
<dbReference type="CDD" id="cd00130">
    <property type="entry name" value="PAS"/>
    <property type="match status" value="1"/>
</dbReference>
<feature type="domain" description="EAL" evidence="4">
    <location>
        <begin position="702"/>
        <end position="952"/>
    </location>
</feature>
<evidence type="ECO:0000313" key="6">
    <source>
        <dbReference type="EMBL" id="AXR08164.1"/>
    </source>
</evidence>
<dbReference type="InterPro" id="IPR043128">
    <property type="entry name" value="Rev_trsase/Diguanyl_cyclase"/>
</dbReference>
<dbReference type="InterPro" id="IPR029787">
    <property type="entry name" value="Nucleotide_cyclase"/>
</dbReference>
<dbReference type="Proteomes" id="UP000262073">
    <property type="component" value="Chromosome"/>
</dbReference>
<name>A0A346NRK7_9ALTE</name>
<keyword evidence="7" id="KW-1185">Reference proteome</keyword>
<organism evidence="6 7">
    <name type="scientific">Salinimonas sediminis</name>
    <dbReference type="NCBI Taxonomy" id="2303538"/>
    <lineage>
        <taxon>Bacteria</taxon>
        <taxon>Pseudomonadati</taxon>
        <taxon>Pseudomonadota</taxon>
        <taxon>Gammaproteobacteria</taxon>
        <taxon>Alteromonadales</taxon>
        <taxon>Alteromonadaceae</taxon>
        <taxon>Alteromonas/Salinimonas group</taxon>
        <taxon>Salinimonas</taxon>
    </lineage>
</organism>
<dbReference type="Gene3D" id="3.30.70.270">
    <property type="match status" value="1"/>
</dbReference>
<dbReference type="NCBIfam" id="TIGR00229">
    <property type="entry name" value="sensory_box"/>
    <property type="match status" value="1"/>
</dbReference>
<dbReference type="Gene3D" id="3.20.20.450">
    <property type="entry name" value="EAL domain"/>
    <property type="match status" value="1"/>
</dbReference>
<feature type="transmembrane region" description="Helical" evidence="3">
    <location>
        <begin position="276"/>
        <end position="297"/>
    </location>
</feature>
<feature type="transmembrane region" description="Helical" evidence="3">
    <location>
        <begin position="365"/>
        <end position="385"/>
    </location>
</feature>
<dbReference type="SUPFAM" id="SSF55785">
    <property type="entry name" value="PYP-like sensor domain (PAS domain)"/>
    <property type="match status" value="1"/>
</dbReference>
<keyword evidence="3" id="KW-0472">Membrane</keyword>
<evidence type="ECO:0000313" key="7">
    <source>
        <dbReference type="Proteomes" id="UP000262073"/>
    </source>
</evidence>
<evidence type="ECO:0000259" key="5">
    <source>
        <dbReference type="PROSITE" id="PS50887"/>
    </source>
</evidence>
<dbReference type="NCBIfam" id="TIGR00254">
    <property type="entry name" value="GGDEF"/>
    <property type="match status" value="1"/>
</dbReference>
<dbReference type="Pfam" id="PF00563">
    <property type="entry name" value="EAL"/>
    <property type="match status" value="1"/>
</dbReference>
<protein>
    <submittedName>
        <fullName evidence="6">EAL domain-containing protein</fullName>
    </submittedName>
</protein>
<feature type="domain" description="GGDEF" evidence="5">
    <location>
        <begin position="558"/>
        <end position="691"/>
    </location>
</feature>
<dbReference type="EMBL" id="CP031769">
    <property type="protein sequence ID" value="AXR08164.1"/>
    <property type="molecule type" value="Genomic_DNA"/>
</dbReference>
<feature type="transmembrane region" description="Helical" evidence="3">
    <location>
        <begin position="188"/>
        <end position="206"/>
    </location>
</feature>
<evidence type="ECO:0000256" key="1">
    <source>
        <dbReference type="ARBA" id="ARBA00001946"/>
    </source>
</evidence>
<dbReference type="SMART" id="SM00267">
    <property type="entry name" value="GGDEF"/>
    <property type="match status" value="1"/>
</dbReference>
<keyword evidence="3" id="KW-0812">Transmembrane</keyword>
<dbReference type="AlphaFoldDB" id="A0A346NRK7"/>
<dbReference type="CDD" id="cd01948">
    <property type="entry name" value="EAL"/>
    <property type="match status" value="1"/>
</dbReference>
<reference evidence="6 7" key="1">
    <citation type="submission" date="2018-08" db="EMBL/GenBank/DDBJ databases">
        <title>Salinimonas sediminis sp. nov., a piezophilic bacterium isolated from a deep-sea sediment sample from the New Britain Trench.</title>
        <authorList>
            <person name="Cao J."/>
        </authorList>
    </citation>
    <scope>NUCLEOTIDE SEQUENCE [LARGE SCALE GENOMIC DNA]</scope>
    <source>
        <strain evidence="6 7">N102</strain>
    </source>
</reference>
<dbReference type="PANTHER" id="PTHR44757">
    <property type="entry name" value="DIGUANYLATE CYCLASE DGCP"/>
    <property type="match status" value="1"/>
</dbReference>
<dbReference type="Pfam" id="PF00990">
    <property type="entry name" value="GGDEF"/>
    <property type="match status" value="1"/>
</dbReference>
<dbReference type="SMART" id="SM00052">
    <property type="entry name" value="EAL"/>
    <property type="match status" value="1"/>
</dbReference>
<dbReference type="GO" id="GO:0003824">
    <property type="term" value="F:catalytic activity"/>
    <property type="evidence" value="ECO:0007669"/>
    <property type="project" value="UniProtKB-ARBA"/>
</dbReference>
<dbReference type="PROSITE" id="PS50887">
    <property type="entry name" value="GGDEF"/>
    <property type="match status" value="1"/>
</dbReference>
<feature type="transmembrane region" description="Helical" evidence="3">
    <location>
        <begin position="247"/>
        <end position="264"/>
    </location>
</feature>
<dbReference type="PROSITE" id="PS50883">
    <property type="entry name" value="EAL"/>
    <property type="match status" value="1"/>
</dbReference>
<accession>A0A346NRK7</accession>
<evidence type="ECO:0000256" key="3">
    <source>
        <dbReference type="SAM" id="Phobius"/>
    </source>
</evidence>
<dbReference type="InterPro" id="IPR035919">
    <property type="entry name" value="EAL_sf"/>
</dbReference>
<comment type="cofactor">
    <cofactor evidence="1">
        <name>Mg(2+)</name>
        <dbReference type="ChEBI" id="CHEBI:18420"/>
    </cofactor>
</comment>
<dbReference type="SUPFAM" id="SSF55073">
    <property type="entry name" value="Nucleotide cyclase"/>
    <property type="match status" value="1"/>
</dbReference>
<evidence type="ECO:0000259" key="4">
    <source>
        <dbReference type="PROSITE" id="PS50883"/>
    </source>
</evidence>
<dbReference type="Gene3D" id="3.30.450.20">
    <property type="entry name" value="PAS domain"/>
    <property type="match status" value="1"/>
</dbReference>
<feature type="transmembrane region" description="Helical" evidence="3">
    <location>
        <begin position="218"/>
        <end position="235"/>
    </location>
</feature>
<feature type="coiled-coil region" evidence="2">
    <location>
        <begin position="689"/>
        <end position="716"/>
    </location>
</feature>
<dbReference type="InterPro" id="IPR000160">
    <property type="entry name" value="GGDEF_dom"/>
</dbReference>
<keyword evidence="2" id="KW-0175">Coiled coil</keyword>
<dbReference type="KEGG" id="salm:D0Y50_18480"/>
<keyword evidence="3" id="KW-1133">Transmembrane helix</keyword>
<evidence type="ECO:0000256" key="2">
    <source>
        <dbReference type="SAM" id="Coils"/>
    </source>
</evidence>
<feature type="transmembrane region" description="Helical" evidence="3">
    <location>
        <begin position="334"/>
        <end position="353"/>
    </location>
</feature>